<feature type="repeat" description="ANK" evidence="3">
    <location>
        <begin position="36"/>
        <end position="80"/>
    </location>
</feature>
<dbReference type="AlphaFoldDB" id="D8R6X8"/>
<name>D8R6X8_SELML</name>
<accession>D8R6X8</accession>
<dbReference type="eggNOG" id="KOG0504">
    <property type="taxonomic scope" value="Eukaryota"/>
</dbReference>
<feature type="non-terminal residue" evidence="4">
    <location>
        <position position="152"/>
    </location>
</feature>
<reference evidence="4 5" key="1">
    <citation type="journal article" date="2011" name="Science">
        <title>The Selaginella genome identifies genetic changes associated with the evolution of vascular plants.</title>
        <authorList>
            <person name="Banks J.A."/>
            <person name="Nishiyama T."/>
            <person name="Hasebe M."/>
            <person name="Bowman J.L."/>
            <person name="Gribskov M."/>
            <person name="dePamphilis C."/>
            <person name="Albert V.A."/>
            <person name="Aono N."/>
            <person name="Aoyama T."/>
            <person name="Ambrose B.A."/>
            <person name="Ashton N.W."/>
            <person name="Axtell M.J."/>
            <person name="Barker E."/>
            <person name="Barker M.S."/>
            <person name="Bennetzen J.L."/>
            <person name="Bonawitz N.D."/>
            <person name="Chapple C."/>
            <person name="Cheng C."/>
            <person name="Correa L.G."/>
            <person name="Dacre M."/>
            <person name="DeBarry J."/>
            <person name="Dreyer I."/>
            <person name="Elias M."/>
            <person name="Engstrom E.M."/>
            <person name="Estelle M."/>
            <person name="Feng L."/>
            <person name="Finet C."/>
            <person name="Floyd S.K."/>
            <person name="Frommer W.B."/>
            <person name="Fujita T."/>
            <person name="Gramzow L."/>
            <person name="Gutensohn M."/>
            <person name="Harholt J."/>
            <person name="Hattori M."/>
            <person name="Heyl A."/>
            <person name="Hirai T."/>
            <person name="Hiwatashi Y."/>
            <person name="Ishikawa M."/>
            <person name="Iwata M."/>
            <person name="Karol K.G."/>
            <person name="Koehler B."/>
            <person name="Kolukisaoglu U."/>
            <person name="Kubo M."/>
            <person name="Kurata T."/>
            <person name="Lalonde S."/>
            <person name="Li K."/>
            <person name="Li Y."/>
            <person name="Litt A."/>
            <person name="Lyons E."/>
            <person name="Manning G."/>
            <person name="Maruyama T."/>
            <person name="Michael T.P."/>
            <person name="Mikami K."/>
            <person name="Miyazaki S."/>
            <person name="Morinaga S."/>
            <person name="Murata T."/>
            <person name="Mueller-Roeber B."/>
            <person name="Nelson D.R."/>
            <person name="Obara M."/>
            <person name="Oguri Y."/>
            <person name="Olmstead R.G."/>
            <person name="Onodera N."/>
            <person name="Petersen B.L."/>
            <person name="Pils B."/>
            <person name="Prigge M."/>
            <person name="Rensing S.A."/>
            <person name="Riano-Pachon D.M."/>
            <person name="Roberts A.W."/>
            <person name="Sato Y."/>
            <person name="Scheller H.V."/>
            <person name="Schulz B."/>
            <person name="Schulz C."/>
            <person name="Shakirov E.V."/>
            <person name="Shibagaki N."/>
            <person name="Shinohara N."/>
            <person name="Shippen D.E."/>
            <person name="Soerensen I."/>
            <person name="Sotooka R."/>
            <person name="Sugimoto N."/>
            <person name="Sugita M."/>
            <person name="Sumikawa N."/>
            <person name="Tanurdzic M."/>
            <person name="Theissen G."/>
            <person name="Ulvskov P."/>
            <person name="Wakazuki S."/>
            <person name="Weng J.K."/>
            <person name="Willats W.W."/>
            <person name="Wipf D."/>
            <person name="Wolf P.G."/>
            <person name="Yang L."/>
            <person name="Zimmer A.D."/>
            <person name="Zhu Q."/>
            <person name="Mitros T."/>
            <person name="Hellsten U."/>
            <person name="Loque D."/>
            <person name="Otillar R."/>
            <person name="Salamov A."/>
            <person name="Schmutz J."/>
            <person name="Shapiro H."/>
            <person name="Lindquist E."/>
            <person name="Lucas S."/>
            <person name="Rokhsar D."/>
            <person name="Grigoriev I.V."/>
        </authorList>
    </citation>
    <scope>NUCLEOTIDE SEQUENCE [LARGE SCALE GENOMIC DNA]</scope>
</reference>
<dbReference type="InParanoid" id="D8R6X8"/>
<feature type="repeat" description="ANK" evidence="3">
    <location>
        <begin position="81"/>
        <end position="113"/>
    </location>
</feature>
<dbReference type="STRING" id="88036.D8R6X8"/>
<protein>
    <submittedName>
        <fullName evidence="4">Uncharacterized protein</fullName>
    </submittedName>
</protein>
<keyword evidence="2 3" id="KW-0040">ANK repeat</keyword>
<dbReference type="Gene3D" id="1.25.40.20">
    <property type="entry name" value="Ankyrin repeat-containing domain"/>
    <property type="match status" value="2"/>
</dbReference>
<dbReference type="InterPro" id="IPR051637">
    <property type="entry name" value="Ank_repeat_dom-contain_49"/>
</dbReference>
<sequence>KTALHLASEFGNVSLVKAMLNVHGKSKIDVRKQDELGNTALHFAASNYVEIVAGESPGQGEVAIVKALLEAGVDINKKNKLGHTPLHFAVGQKRADIARKLRDKGADFRLEDETGAGVLHFAARGGGKDIFELLDPKGLEVNRATKAGLTPL</sequence>
<dbReference type="Proteomes" id="UP000001514">
    <property type="component" value="Unassembled WGS sequence"/>
</dbReference>
<keyword evidence="1" id="KW-0677">Repeat</keyword>
<feature type="repeat" description="ANK" evidence="3">
    <location>
        <begin position="114"/>
        <end position="146"/>
    </location>
</feature>
<dbReference type="GO" id="GO:0010468">
    <property type="term" value="P:regulation of gene expression"/>
    <property type="evidence" value="ECO:0000318"/>
    <property type="project" value="GO_Central"/>
</dbReference>
<evidence type="ECO:0000256" key="3">
    <source>
        <dbReference type="PROSITE-ProRule" id="PRU00023"/>
    </source>
</evidence>
<organism evidence="5">
    <name type="scientific">Selaginella moellendorffii</name>
    <name type="common">Spikemoss</name>
    <dbReference type="NCBI Taxonomy" id="88036"/>
    <lineage>
        <taxon>Eukaryota</taxon>
        <taxon>Viridiplantae</taxon>
        <taxon>Streptophyta</taxon>
        <taxon>Embryophyta</taxon>
        <taxon>Tracheophyta</taxon>
        <taxon>Lycopodiopsida</taxon>
        <taxon>Selaginellales</taxon>
        <taxon>Selaginellaceae</taxon>
        <taxon>Selaginella</taxon>
    </lineage>
</organism>
<dbReference type="PROSITE" id="PS50088">
    <property type="entry name" value="ANK_REPEAT"/>
    <property type="match status" value="3"/>
</dbReference>
<dbReference type="Pfam" id="PF12796">
    <property type="entry name" value="Ank_2"/>
    <property type="match status" value="2"/>
</dbReference>
<dbReference type="KEGG" id="smo:SELMODRAFT_68181"/>
<dbReference type="HOGENOM" id="CLU_1727008_0_0_1"/>
<dbReference type="PANTHER" id="PTHR24180">
    <property type="entry name" value="CYCLIN-DEPENDENT KINASE INHIBITOR 2C-RELATED"/>
    <property type="match status" value="1"/>
</dbReference>
<feature type="non-terminal residue" evidence="4">
    <location>
        <position position="1"/>
    </location>
</feature>
<dbReference type="SMART" id="SM00248">
    <property type="entry name" value="ANK"/>
    <property type="match status" value="4"/>
</dbReference>
<dbReference type="InterPro" id="IPR036770">
    <property type="entry name" value="Ankyrin_rpt-contain_sf"/>
</dbReference>
<dbReference type="InterPro" id="IPR002110">
    <property type="entry name" value="Ankyrin_rpt"/>
</dbReference>
<dbReference type="PRINTS" id="PR01415">
    <property type="entry name" value="ANKYRIN"/>
</dbReference>
<dbReference type="EMBL" id="GL377573">
    <property type="protein sequence ID" value="EFJ31794.1"/>
    <property type="molecule type" value="Genomic_DNA"/>
</dbReference>
<keyword evidence="5" id="KW-1185">Reference proteome</keyword>
<dbReference type="Gramene" id="EFJ31794">
    <property type="protein sequence ID" value="EFJ31794"/>
    <property type="gene ID" value="SELMODRAFT_68181"/>
</dbReference>
<dbReference type="GO" id="GO:0005634">
    <property type="term" value="C:nucleus"/>
    <property type="evidence" value="ECO:0000318"/>
    <property type="project" value="GO_Central"/>
</dbReference>
<evidence type="ECO:0000256" key="2">
    <source>
        <dbReference type="ARBA" id="ARBA00023043"/>
    </source>
</evidence>
<evidence type="ECO:0000313" key="4">
    <source>
        <dbReference type="EMBL" id="EFJ31794.1"/>
    </source>
</evidence>
<proteinExistence type="predicted"/>
<evidence type="ECO:0000313" key="5">
    <source>
        <dbReference type="Proteomes" id="UP000001514"/>
    </source>
</evidence>
<evidence type="ECO:0000256" key="1">
    <source>
        <dbReference type="ARBA" id="ARBA00022737"/>
    </source>
</evidence>
<gene>
    <name evidence="4" type="ORF">SELMODRAFT_68181</name>
</gene>
<dbReference type="SUPFAM" id="SSF48403">
    <property type="entry name" value="Ankyrin repeat"/>
    <property type="match status" value="1"/>
</dbReference>
<dbReference type="PROSITE" id="PS50297">
    <property type="entry name" value="ANK_REP_REGION"/>
    <property type="match status" value="1"/>
</dbReference>
<dbReference type="PANTHER" id="PTHR24180:SF45">
    <property type="entry name" value="POLY [ADP-RIBOSE] POLYMERASE TANKYRASE"/>
    <property type="match status" value="1"/>
</dbReference>